<dbReference type="GO" id="GO:0005524">
    <property type="term" value="F:ATP binding"/>
    <property type="evidence" value="ECO:0007669"/>
    <property type="project" value="UniProtKB-KW"/>
</dbReference>
<dbReference type="PROSITE" id="PS00109">
    <property type="entry name" value="PROTEIN_KINASE_TYR"/>
    <property type="match status" value="1"/>
</dbReference>
<evidence type="ECO:0000259" key="9">
    <source>
        <dbReference type="Pfam" id="PF01163"/>
    </source>
</evidence>
<dbReference type="InterPro" id="IPR008266">
    <property type="entry name" value="Tyr_kinase_AS"/>
</dbReference>
<evidence type="ECO:0000313" key="10">
    <source>
        <dbReference type="EMBL" id="SDY46656.1"/>
    </source>
</evidence>
<proteinExistence type="predicted"/>
<protein>
    <recommendedName>
        <fullName evidence="1">non-specific serine/threonine protein kinase</fullName>
        <ecNumber evidence="1">2.7.11.1</ecNumber>
    </recommendedName>
</protein>
<evidence type="ECO:0000256" key="3">
    <source>
        <dbReference type="ARBA" id="ARBA00022679"/>
    </source>
</evidence>
<evidence type="ECO:0000256" key="2">
    <source>
        <dbReference type="ARBA" id="ARBA00022527"/>
    </source>
</evidence>
<evidence type="ECO:0000256" key="8">
    <source>
        <dbReference type="ARBA" id="ARBA00048679"/>
    </source>
</evidence>
<keyword evidence="4" id="KW-0547">Nucleotide-binding</keyword>
<keyword evidence="6" id="KW-0067">ATP-binding</keyword>
<dbReference type="Pfam" id="PF01163">
    <property type="entry name" value="RIO1"/>
    <property type="match status" value="1"/>
</dbReference>
<evidence type="ECO:0000313" key="11">
    <source>
        <dbReference type="Proteomes" id="UP000199170"/>
    </source>
</evidence>
<dbReference type="InterPro" id="IPR011009">
    <property type="entry name" value="Kinase-like_dom_sf"/>
</dbReference>
<dbReference type="OrthoDB" id="192798at2157"/>
<evidence type="ECO:0000256" key="6">
    <source>
        <dbReference type="ARBA" id="ARBA00022840"/>
    </source>
</evidence>
<gene>
    <name evidence="10" type="ORF">SAMN04487946_11711</name>
</gene>
<keyword evidence="3" id="KW-0808">Transferase</keyword>
<dbReference type="Gene3D" id="1.10.510.10">
    <property type="entry name" value="Transferase(Phosphotransferase) domain 1"/>
    <property type="match status" value="1"/>
</dbReference>
<keyword evidence="11" id="KW-1185">Reference proteome</keyword>
<dbReference type="RefSeq" id="WP_089769377.1">
    <property type="nucleotide sequence ID" value="NZ_FNPB01000017.1"/>
</dbReference>
<dbReference type="InterPro" id="IPR018934">
    <property type="entry name" value="RIO_dom"/>
</dbReference>
<accession>A0A1H3K391</accession>
<dbReference type="EMBL" id="FNPB01000017">
    <property type="protein sequence ID" value="SDY46656.1"/>
    <property type="molecule type" value="Genomic_DNA"/>
</dbReference>
<comment type="catalytic activity">
    <reaction evidence="8">
        <text>L-seryl-[protein] + ATP = O-phospho-L-seryl-[protein] + ADP + H(+)</text>
        <dbReference type="Rhea" id="RHEA:17989"/>
        <dbReference type="Rhea" id="RHEA-COMP:9863"/>
        <dbReference type="Rhea" id="RHEA-COMP:11604"/>
        <dbReference type="ChEBI" id="CHEBI:15378"/>
        <dbReference type="ChEBI" id="CHEBI:29999"/>
        <dbReference type="ChEBI" id="CHEBI:30616"/>
        <dbReference type="ChEBI" id="CHEBI:83421"/>
        <dbReference type="ChEBI" id="CHEBI:456216"/>
        <dbReference type="EC" id="2.7.11.1"/>
    </reaction>
</comment>
<dbReference type="SUPFAM" id="SSF56112">
    <property type="entry name" value="Protein kinase-like (PK-like)"/>
    <property type="match status" value="1"/>
</dbReference>
<evidence type="ECO:0000256" key="7">
    <source>
        <dbReference type="ARBA" id="ARBA00047899"/>
    </source>
</evidence>
<keyword evidence="2" id="KW-0723">Serine/threonine-protein kinase</keyword>
<feature type="domain" description="RIO-type" evidence="9">
    <location>
        <begin position="95"/>
        <end position="191"/>
    </location>
</feature>
<sequence>MELRRLLRGRVEWSRLEAVAREIRDRYDRESVHVRFLDADNWLSTPMVIDDRWFVKVISRQNSVVHALFTTGRNLGAFSSGTEGFFEHFADPVEMAEHELEATERMREIGLNAPEPVEAFEVDGLGVLVLEYLPAFRTLDELDEAAEADLAPALFQALATMHDNDLLHGDLRAENVLIRDGEIYFIDATNVREEGAQDAKSYDVACALGALEPLIGGKRTVEAASEAFSADELLDAARFLDFVNIRPDHDFDAAMIQGEIEKRASSP</sequence>
<keyword evidence="5" id="KW-0418">Kinase</keyword>
<dbReference type="STRING" id="660517.SAMN04487946_11711"/>
<organism evidence="10 11">
    <name type="scientific">Halobellus clavatus</name>
    <dbReference type="NCBI Taxonomy" id="660517"/>
    <lineage>
        <taxon>Archaea</taxon>
        <taxon>Methanobacteriati</taxon>
        <taxon>Methanobacteriota</taxon>
        <taxon>Stenosarchaea group</taxon>
        <taxon>Halobacteria</taxon>
        <taxon>Halobacteriales</taxon>
        <taxon>Haloferacaceae</taxon>
        <taxon>Halobellus</taxon>
    </lineage>
</organism>
<dbReference type="GO" id="GO:0004674">
    <property type="term" value="F:protein serine/threonine kinase activity"/>
    <property type="evidence" value="ECO:0007669"/>
    <property type="project" value="UniProtKB-KW"/>
</dbReference>
<dbReference type="EC" id="2.7.11.1" evidence="1"/>
<comment type="catalytic activity">
    <reaction evidence="7">
        <text>L-threonyl-[protein] + ATP = O-phospho-L-threonyl-[protein] + ADP + H(+)</text>
        <dbReference type="Rhea" id="RHEA:46608"/>
        <dbReference type="Rhea" id="RHEA-COMP:11060"/>
        <dbReference type="Rhea" id="RHEA-COMP:11605"/>
        <dbReference type="ChEBI" id="CHEBI:15378"/>
        <dbReference type="ChEBI" id="CHEBI:30013"/>
        <dbReference type="ChEBI" id="CHEBI:30616"/>
        <dbReference type="ChEBI" id="CHEBI:61977"/>
        <dbReference type="ChEBI" id="CHEBI:456216"/>
        <dbReference type="EC" id="2.7.11.1"/>
    </reaction>
</comment>
<name>A0A1H3K391_9EURY</name>
<evidence type="ECO:0000256" key="1">
    <source>
        <dbReference type="ARBA" id="ARBA00012513"/>
    </source>
</evidence>
<reference evidence="11" key="1">
    <citation type="submission" date="2016-10" db="EMBL/GenBank/DDBJ databases">
        <authorList>
            <person name="Varghese N."/>
            <person name="Submissions S."/>
        </authorList>
    </citation>
    <scope>NUCLEOTIDE SEQUENCE [LARGE SCALE GENOMIC DNA]</scope>
    <source>
        <strain evidence="11">CGMCC 1.10118</strain>
    </source>
</reference>
<dbReference type="AlphaFoldDB" id="A0A1H3K391"/>
<evidence type="ECO:0000256" key="5">
    <source>
        <dbReference type="ARBA" id="ARBA00022777"/>
    </source>
</evidence>
<evidence type="ECO:0000256" key="4">
    <source>
        <dbReference type="ARBA" id="ARBA00022741"/>
    </source>
</evidence>
<dbReference type="Proteomes" id="UP000199170">
    <property type="component" value="Unassembled WGS sequence"/>
</dbReference>